<keyword evidence="2" id="KW-0812">Transmembrane</keyword>
<dbReference type="InterPro" id="IPR007560">
    <property type="entry name" value="Restrct_endonuc_IV_Mrr"/>
</dbReference>
<evidence type="ECO:0000256" key="1">
    <source>
        <dbReference type="SAM" id="MobiDB-lite"/>
    </source>
</evidence>
<feature type="transmembrane region" description="Helical" evidence="2">
    <location>
        <begin position="170"/>
        <end position="191"/>
    </location>
</feature>
<comment type="caution">
    <text evidence="4">The sequence shown here is derived from an EMBL/GenBank/DDBJ whole genome shotgun (WGS) entry which is preliminary data.</text>
</comment>
<name>A0A4R3YKZ2_9GAMM</name>
<keyword evidence="2" id="KW-0472">Membrane</keyword>
<evidence type="ECO:0000259" key="3">
    <source>
        <dbReference type="Pfam" id="PF04471"/>
    </source>
</evidence>
<keyword evidence="5" id="KW-1185">Reference proteome</keyword>
<dbReference type="InterPro" id="IPR011856">
    <property type="entry name" value="tRNA_endonuc-like_dom_sf"/>
</dbReference>
<dbReference type="Gene3D" id="3.40.1350.10">
    <property type="match status" value="1"/>
</dbReference>
<dbReference type="PANTHER" id="PTHR30015">
    <property type="entry name" value="MRR RESTRICTION SYSTEM PROTEIN"/>
    <property type="match status" value="1"/>
</dbReference>
<dbReference type="AlphaFoldDB" id="A0A4R3YKZ2"/>
<evidence type="ECO:0000313" key="5">
    <source>
        <dbReference type="Proteomes" id="UP000295645"/>
    </source>
</evidence>
<dbReference type="InterPro" id="IPR052906">
    <property type="entry name" value="Type_IV_Methyl-Rstrct_Enzyme"/>
</dbReference>
<accession>A0A4R3YKZ2</accession>
<keyword evidence="2" id="KW-1133">Transmembrane helix</keyword>
<evidence type="ECO:0000256" key="2">
    <source>
        <dbReference type="SAM" id="Phobius"/>
    </source>
</evidence>
<keyword evidence="4" id="KW-0378">Hydrolase</keyword>
<feature type="compositionally biased region" description="Pro residues" evidence="1">
    <location>
        <begin position="205"/>
        <end position="216"/>
    </location>
</feature>
<dbReference type="Pfam" id="PF04471">
    <property type="entry name" value="Mrr_cat"/>
    <property type="match status" value="1"/>
</dbReference>
<dbReference type="GO" id="GO:0015666">
    <property type="term" value="F:restriction endodeoxyribonuclease activity"/>
    <property type="evidence" value="ECO:0007669"/>
    <property type="project" value="TreeGrafter"/>
</dbReference>
<gene>
    <name evidence="4" type="ORF">EC912_10567</name>
</gene>
<sequence length="267" mass="29396">MVGPNNANKRDMDALSRLSWHDFEHLLAEHYRDQGYRVEHFGTAGSLKSLEGSVDLRLRRGSEFVIAQCRHWDAKEVSASDVQLLLGTMLNEAANSAVLITRGKFTPDARKAASRQPRLRLVDGEILRVMLKLPEHLGAVIPETDPVRASGKGAKAHRTKRRTASETSRLGPILLAAIIILMLGIFAWRVMNPPKRPVEAAAPPVATPEPAQPLVPPVVQQPVAPPPVIPAAPPPPVVRHPEDRETQRKSEDAMKVMEQNTREVGKP</sequence>
<dbReference type="SUPFAM" id="SSF52980">
    <property type="entry name" value="Restriction endonuclease-like"/>
    <property type="match status" value="1"/>
</dbReference>
<dbReference type="Proteomes" id="UP000295645">
    <property type="component" value="Unassembled WGS sequence"/>
</dbReference>
<dbReference type="PANTHER" id="PTHR30015:SF7">
    <property type="entry name" value="TYPE IV METHYL-DIRECTED RESTRICTION ENZYME ECOKMRR"/>
    <property type="match status" value="1"/>
</dbReference>
<proteinExistence type="predicted"/>
<feature type="domain" description="Restriction endonuclease type IV Mrr" evidence="3">
    <location>
        <begin position="16"/>
        <end position="130"/>
    </location>
</feature>
<feature type="compositionally biased region" description="Pro residues" evidence="1">
    <location>
        <begin position="223"/>
        <end position="238"/>
    </location>
</feature>
<reference evidence="4 5" key="1">
    <citation type="submission" date="2019-03" db="EMBL/GenBank/DDBJ databases">
        <title>Above-ground endophytic microbial communities from plants in different locations in the United States.</title>
        <authorList>
            <person name="Frank C."/>
        </authorList>
    </citation>
    <scope>NUCLEOTIDE SEQUENCE [LARGE SCALE GENOMIC DNA]</scope>
    <source>
        <strain evidence="4 5">LP_13_YM</strain>
    </source>
</reference>
<protein>
    <submittedName>
        <fullName evidence="4">Restriction endonuclease</fullName>
    </submittedName>
</protein>
<dbReference type="GO" id="GO:0003677">
    <property type="term" value="F:DNA binding"/>
    <property type="evidence" value="ECO:0007669"/>
    <property type="project" value="InterPro"/>
</dbReference>
<dbReference type="InterPro" id="IPR011335">
    <property type="entry name" value="Restrct_endonuc-II-like"/>
</dbReference>
<keyword evidence="4" id="KW-0540">Nuclease</keyword>
<feature type="compositionally biased region" description="Basic and acidic residues" evidence="1">
    <location>
        <begin position="239"/>
        <end position="267"/>
    </location>
</feature>
<dbReference type="EMBL" id="SMCS01000005">
    <property type="protein sequence ID" value="TCV93207.1"/>
    <property type="molecule type" value="Genomic_DNA"/>
</dbReference>
<dbReference type="GO" id="GO:0009307">
    <property type="term" value="P:DNA restriction-modification system"/>
    <property type="evidence" value="ECO:0007669"/>
    <property type="project" value="InterPro"/>
</dbReference>
<keyword evidence="4" id="KW-0255">Endonuclease</keyword>
<evidence type="ECO:0000313" key="4">
    <source>
        <dbReference type="EMBL" id="TCV93207.1"/>
    </source>
</evidence>
<feature type="region of interest" description="Disordered" evidence="1">
    <location>
        <begin position="198"/>
        <end position="267"/>
    </location>
</feature>
<feature type="region of interest" description="Disordered" evidence="1">
    <location>
        <begin position="145"/>
        <end position="167"/>
    </location>
</feature>
<organism evidence="4 5">
    <name type="scientific">Luteibacter rhizovicinus</name>
    <dbReference type="NCBI Taxonomy" id="242606"/>
    <lineage>
        <taxon>Bacteria</taxon>
        <taxon>Pseudomonadati</taxon>
        <taxon>Pseudomonadota</taxon>
        <taxon>Gammaproteobacteria</taxon>
        <taxon>Lysobacterales</taxon>
        <taxon>Rhodanobacteraceae</taxon>
        <taxon>Luteibacter</taxon>
    </lineage>
</organism>